<dbReference type="HOGENOM" id="CLU_2048741_0_0_6"/>
<dbReference type="EMBL" id="CP001133">
    <property type="protein sequence ID" value="ACH63770.1"/>
    <property type="molecule type" value="Genomic_DNA"/>
</dbReference>
<reference evidence="2" key="1">
    <citation type="submission" date="2008-08" db="EMBL/GenBank/DDBJ databases">
        <title>Complete sequence of Vibrio fischeri strain MJ11.</title>
        <authorList>
            <person name="Mandel M.J."/>
            <person name="Stabb E.V."/>
            <person name="Ruby E.G."/>
            <person name="Ferriera S."/>
            <person name="Johnson J."/>
            <person name="Kravitz S."/>
            <person name="Beeson K."/>
            <person name="Sutton G."/>
            <person name="Rogers Y.-H."/>
            <person name="Friedman R."/>
            <person name="Frazier M."/>
            <person name="Venter J.C."/>
        </authorList>
    </citation>
    <scope>NUCLEOTIDE SEQUENCE [LARGE SCALE GENOMIC DNA]</scope>
    <source>
        <strain evidence="2">MJ11</strain>
    </source>
</reference>
<dbReference type="RefSeq" id="WP_012534947.1">
    <property type="nucleotide sequence ID" value="NC_011186.1"/>
</dbReference>
<evidence type="ECO:0000313" key="2">
    <source>
        <dbReference type="Proteomes" id="UP000001857"/>
    </source>
</evidence>
<accession>B5EUA5</accession>
<proteinExistence type="predicted"/>
<protein>
    <submittedName>
        <fullName evidence="1">Uncharacterized protein</fullName>
    </submittedName>
</protein>
<sequence length="120" mass="13722">MELMIKKLAKESGLVIPKPKAKAEFKIKGMGMRRNEEALIYRIPSHSTKAQYYEKGVTINEFEKAHQRLVNTGFFTRTWFNENLKACAKEGGCNFTTISGVFEILGIAEYSQKATYKYLT</sequence>
<dbReference type="KEGG" id="vfm:VFMJ11_A0724"/>
<dbReference type="AlphaFoldDB" id="B5EUA5"/>
<reference evidence="1 2" key="2">
    <citation type="journal article" date="2009" name="Nature">
        <title>A single regulatory gene is sufficient to alter bacterial host range.</title>
        <authorList>
            <person name="Mandel M.J."/>
            <person name="Wollenberg M.S."/>
            <person name="Stabb E.V."/>
            <person name="Visick K.L."/>
            <person name="Ruby E.G."/>
        </authorList>
    </citation>
    <scope>NUCLEOTIDE SEQUENCE [LARGE SCALE GENOMIC DNA]</scope>
    <source>
        <strain evidence="1 2">MJ11</strain>
    </source>
</reference>
<evidence type="ECO:0000313" key="1">
    <source>
        <dbReference type="EMBL" id="ACH63770.1"/>
    </source>
</evidence>
<gene>
    <name evidence="1" type="ordered locus">VFMJ11_A0724</name>
</gene>
<name>B5EUA5_ALIFM</name>
<organism evidence="1 2">
    <name type="scientific">Aliivibrio fischeri (strain MJ11)</name>
    <name type="common">Vibrio fischeri</name>
    <dbReference type="NCBI Taxonomy" id="388396"/>
    <lineage>
        <taxon>Bacteria</taxon>
        <taxon>Pseudomonadati</taxon>
        <taxon>Pseudomonadota</taxon>
        <taxon>Gammaproteobacteria</taxon>
        <taxon>Vibrionales</taxon>
        <taxon>Vibrionaceae</taxon>
        <taxon>Aliivibrio</taxon>
    </lineage>
</organism>
<dbReference type="Proteomes" id="UP000001857">
    <property type="component" value="Chromosome II"/>
</dbReference>